<reference evidence="1" key="2">
    <citation type="submission" date="2019-01" db="EMBL/GenBank/DDBJ databases">
        <authorList>
            <consortium name="NCBI Pathogen Detection Project"/>
        </authorList>
    </citation>
    <scope>NUCLEOTIDE SEQUENCE</scope>
    <source>
        <strain evidence="1">Sam_7c0fa56e-03ec-4b65-840c-a2124bef3450</strain>
    </source>
</reference>
<organism evidence="1">
    <name type="scientific">Salmonella enterica subsp. enterica serovar Litchfield</name>
    <dbReference type="NCBI Taxonomy" id="486998"/>
    <lineage>
        <taxon>Bacteria</taxon>
        <taxon>Pseudomonadati</taxon>
        <taxon>Pseudomonadota</taxon>
        <taxon>Gammaproteobacteria</taxon>
        <taxon>Enterobacterales</taxon>
        <taxon>Enterobacteriaceae</taxon>
        <taxon>Salmonella</taxon>
    </lineage>
</organism>
<name>A0A5Z9L6Q4_SALET</name>
<reference evidence="1" key="1">
    <citation type="journal article" date="2018" name="Genome Biol.">
        <title>SKESA: strategic k-mer extension for scrupulous assemblies.</title>
        <authorList>
            <person name="Souvorov A."/>
            <person name="Agarwala R."/>
            <person name="Lipman D.J."/>
        </authorList>
    </citation>
    <scope>NUCLEOTIDE SEQUENCE</scope>
    <source>
        <strain evidence="1">Sam_7c0fa56e-03ec-4b65-840c-a2124bef3450</strain>
    </source>
</reference>
<dbReference type="AlphaFoldDB" id="A0A5Z9L6Q4"/>
<dbReference type="RefSeq" id="WP_058712849.1">
    <property type="nucleotide sequence ID" value="NZ_JYVT01000087.1"/>
</dbReference>
<accession>A0A5Z9L6Q4</accession>
<sequence length="197" mass="22799">MDKDFVTSDDFVKLLEEPQEQLSLVIKSHYEIDTLLDRLLTVSINNVDSLEMRRISFILKVDILISLGVIRPDFKKLFNNINMIRNVYAHNPYSIFDSKQAEKSKTILMQIDESRSLVKEFTEPTDILVFVFLNAYIFLETALKNQYRKIQGGVVLNKRIHKVLGTSTPRVSEASIQSYHAEIESNLQEIFPKLFGK</sequence>
<proteinExistence type="predicted"/>
<protein>
    <submittedName>
        <fullName evidence="1">Uncharacterized protein</fullName>
    </submittedName>
</protein>
<evidence type="ECO:0000313" key="1">
    <source>
        <dbReference type="EMBL" id="HAE0082857.1"/>
    </source>
</evidence>
<dbReference type="EMBL" id="DAAQNM010000015">
    <property type="protein sequence ID" value="HAE0082857.1"/>
    <property type="molecule type" value="Genomic_DNA"/>
</dbReference>
<comment type="caution">
    <text evidence="1">The sequence shown here is derived from an EMBL/GenBank/DDBJ whole genome shotgun (WGS) entry which is preliminary data.</text>
</comment>
<gene>
    <name evidence="1" type="ORF">G2166_20560</name>
</gene>